<evidence type="ECO:0000259" key="8">
    <source>
        <dbReference type="PROSITE" id="PS50110"/>
    </source>
</evidence>
<evidence type="ECO:0000256" key="6">
    <source>
        <dbReference type="PROSITE-ProRule" id="PRU00169"/>
    </source>
</evidence>
<dbReference type="Gene3D" id="3.30.565.10">
    <property type="entry name" value="Histidine kinase-like ATPase, C-terminal domain"/>
    <property type="match status" value="1"/>
</dbReference>
<name>A0ABM7XAE3_9BACT</name>
<dbReference type="InterPro" id="IPR035965">
    <property type="entry name" value="PAS-like_dom_sf"/>
</dbReference>
<proteinExistence type="predicted"/>
<dbReference type="CDD" id="cd17546">
    <property type="entry name" value="REC_hyHK_CKI1_RcsC-like"/>
    <property type="match status" value="1"/>
</dbReference>
<evidence type="ECO:0000256" key="5">
    <source>
        <dbReference type="ARBA" id="ARBA00022777"/>
    </source>
</evidence>
<dbReference type="Pfam" id="PF02518">
    <property type="entry name" value="HATPase_c"/>
    <property type="match status" value="1"/>
</dbReference>
<feature type="domain" description="Response regulatory" evidence="8">
    <location>
        <begin position="569"/>
        <end position="685"/>
    </location>
</feature>
<dbReference type="CDD" id="cd00082">
    <property type="entry name" value="HisKA"/>
    <property type="match status" value="1"/>
</dbReference>
<dbReference type="SUPFAM" id="SSF47384">
    <property type="entry name" value="Homodimeric domain of signal transducing histidine kinase"/>
    <property type="match status" value="1"/>
</dbReference>
<protein>
    <recommendedName>
        <fullName evidence="2">histidine kinase</fullName>
        <ecNumber evidence="2">2.7.13.3</ecNumber>
    </recommendedName>
</protein>
<dbReference type="SUPFAM" id="SSF52172">
    <property type="entry name" value="CheY-like"/>
    <property type="match status" value="1"/>
</dbReference>
<dbReference type="SMART" id="SM00387">
    <property type="entry name" value="HATPase_c"/>
    <property type="match status" value="1"/>
</dbReference>
<dbReference type="Gene3D" id="3.40.50.2300">
    <property type="match status" value="1"/>
</dbReference>
<evidence type="ECO:0000313" key="10">
    <source>
        <dbReference type="EMBL" id="BDG08828.1"/>
    </source>
</evidence>
<evidence type="ECO:0000259" key="9">
    <source>
        <dbReference type="PROSITE" id="PS50113"/>
    </source>
</evidence>
<dbReference type="Gene3D" id="3.30.450.20">
    <property type="entry name" value="PAS domain"/>
    <property type="match status" value="1"/>
</dbReference>
<reference evidence="11" key="1">
    <citation type="journal article" date="2022" name="Int. J. Syst. Evol. Microbiol.">
        <title>Anaeromyxobacter oryzae sp. nov., Anaeromyxobacter diazotrophicus sp. nov. and Anaeromyxobacter paludicola sp. nov., isolated from paddy soils.</title>
        <authorList>
            <person name="Itoh H."/>
            <person name="Xu Z."/>
            <person name="Mise K."/>
            <person name="Masuda Y."/>
            <person name="Ushijima N."/>
            <person name="Hayakawa C."/>
            <person name="Shiratori Y."/>
            <person name="Senoo K."/>
        </authorList>
    </citation>
    <scope>NUCLEOTIDE SEQUENCE [LARGE SCALE GENOMIC DNA]</scope>
    <source>
        <strain evidence="11">Red630</strain>
    </source>
</reference>
<keyword evidence="3 6" id="KW-0597">Phosphoprotein</keyword>
<dbReference type="RefSeq" id="WP_248346084.1">
    <property type="nucleotide sequence ID" value="NZ_AP025592.1"/>
</dbReference>
<dbReference type="InterPro" id="IPR011006">
    <property type="entry name" value="CheY-like_superfamily"/>
</dbReference>
<organism evidence="10 11">
    <name type="scientific">Anaeromyxobacter paludicola</name>
    <dbReference type="NCBI Taxonomy" id="2918171"/>
    <lineage>
        <taxon>Bacteria</taxon>
        <taxon>Pseudomonadati</taxon>
        <taxon>Myxococcota</taxon>
        <taxon>Myxococcia</taxon>
        <taxon>Myxococcales</taxon>
        <taxon>Cystobacterineae</taxon>
        <taxon>Anaeromyxobacteraceae</taxon>
        <taxon>Anaeromyxobacter</taxon>
    </lineage>
</organism>
<feature type="modified residue" description="4-aspartylphosphate" evidence="6">
    <location>
        <position position="618"/>
    </location>
</feature>
<accession>A0ABM7XAE3</accession>
<dbReference type="SUPFAM" id="SSF55874">
    <property type="entry name" value="ATPase domain of HSP90 chaperone/DNA topoisomerase II/histidine kinase"/>
    <property type="match status" value="1"/>
</dbReference>
<dbReference type="InterPro" id="IPR000014">
    <property type="entry name" value="PAS"/>
</dbReference>
<dbReference type="SMART" id="SM00448">
    <property type="entry name" value="REC"/>
    <property type="match status" value="1"/>
</dbReference>
<comment type="catalytic activity">
    <reaction evidence="1">
        <text>ATP + protein L-histidine = ADP + protein N-phospho-L-histidine.</text>
        <dbReference type="EC" id="2.7.13.3"/>
    </reaction>
</comment>
<evidence type="ECO:0000256" key="1">
    <source>
        <dbReference type="ARBA" id="ARBA00000085"/>
    </source>
</evidence>
<keyword evidence="11" id="KW-1185">Reference proteome</keyword>
<dbReference type="Gene3D" id="3.30.450.40">
    <property type="match status" value="1"/>
</dbReference>
<dbReference type="InterPro" id="IPR000700">
    <property type="entry name" value="PAS-assoc_C"/>
</dbReference>
<keyword evidence="4" id="KW-0808">Transferase</keyword>
<gene>
    <name evidence="10" type="ORF">AMPC_19410</name>
</gene>
<dbReference type="Pfam" id="PF08447">
    <property type="entry name" value="PAS_3"/>
    <property type="match status" value="1"/>
</dbReference>
<keyword evidence="5" id="KW-0418">Kinase</keyword>
<dbReference type="InterPro" id="IPR001789">
    <property type="entry name" value="Sig_transdc_resp-reg_receiver"/>
</dbReference>
<evidence type="ECO:0000256" key="2">
    <source>
        <dbReference type="ARBA" id="ARBA00012438"/>
    </source>
</evidence>
<dbReference type="PROSITE" id="PS50113">
    <property type="entry name" value="PAC"/>
    <property type="match status" value="1"/>
</dbReference>
<sequence>MSAGPRPDPAFSAMAFDMVGNVLGRADNPGELSRYLAEEIRELTGAQCVILLQCPAPGEAAPHRLLDVNPARRRAWAESAAAHRIYGLAHEVRRPCLWRAEAGGEPERLLAGSGFALSLVVPLQVGPFRVGALLVLGDPDEAHAEQVLELLGTLSTVVALVLRSGFLYERQEQVIAERTRALTEANQALREHRDRFELALSGTHFVWDWDLEARRLTISEEWVRARGGTEHAFAGAPRVLLSAIVHPDDLPDTLARIEPLARGEVPELEAEFRSTFPDGELRWILVRGRTSRRAPDGRALRATGVFTDVTRRREQQAQLERTERMASLGTLAAGVAHEINNPLAYVTGNLEFVAGRLRAGAAVTSDVLAAIDEAREGSSRVREVVRSLKAFSAPATGRRAPVDVAGELQAALRLARNEIKHRARLTVELGPMPPVECGQHELGQAFLNLLVNAAQAMPEGRAGENEIRVSAGTDALGRARVTIRDTGVGIPAALLPRIFQPFFTTKPQGVGTGLGLAICHGIVQAAGGTIEVQSAVGVGSTFHVVLPPAPPAAGAEPREPAPPPPSRARVLVVDDEPLVARVASRLLSPAHEVTVAHSGTQALARVEGGERFDVVLCDLMMPDVSGMELYERLGRCAPELRERLVFITGGAFTATARDFLASVGNRCLEKPFDAEAIRAAVAEVIRKGGARSG</sequence>
<dbReference type="InterPro" id="IPR013655">
    <property type="entry name" value="PAS_fold_3"/>
</dbReference>
<dbReference type="InterPro" id="IPR004358">
    <property type="entry name" value="Sig_transdc_His_kin-like_C"/>
</dbReference>
<dbReference type="InterPro" id="IPR005467">
    <property type="entry name" value="His_kinase_dom"/>
</dbReference>
<evidence type="ECO:0000313" key="11">
    <source>
        <dbReference type="Proteomes" id="UP001162734"/>
    </source>
</evidence>
<dbReference type="SMART" id="SM00388">
    <property type="entry name" value="HisKA"/>
    <property type="match status" value="1"/>
</dbReference>
<dbReference type="InterPro" id="IPR003661">
    <property type="entry name" value="HisK_dim/P_dom"/>
</dbReference>
<dbReference type="Proteomes" id="UP001162734">
    <property type="component" value="Chromosome"/>
</dbReference>
<dbReference type="SUPFAM" id="SSF55785">
    <property type="entry name" value="PYP-like sensor domain (PAS domain)"/>
    <property type="match status" value="1"/>
</dbReference>
<feature type="domain" description="Histidine kinase" evidence="7">
    <location>
        <begin position="334"/>
        <end position="550"/>
    </location>
</feature>
<dbReference type="PROSITE" id="PS50110">
    <property type="entry name" value="RESPONSE_REGULATORY"/>
    <property type="match status" value="1"/>
</dbReference>
<dbReference type="Gene3D" id="1.10.287.130">
    <property type="match status" value="1"/>
</dbReference>
<dbReference type="SUPFAM" id="SSF55781">
    <property type="entry name" value="GAF domain-like"/>
    <property type="match status" value="1"/>
</dbReference>
<dbReference type="PROSITE" id="PS50109">
    <property type="entry name" value="HIS_KIN"/>
    <property type="match status" value="1"/>
</dbReference>
<dbReference type="InterPro" id="IPR029016">
    <property type="entry name" value="GAF-like_dom_sf"/>
</dbReference>
<feature type="domain" description="PAC" evidence="9">
    <location>
        <begin position="268"/>
        <end position="321"/>
    </location>
</feature>
<dbReference type="EMBL" id="AP025592">
    <property type="protein sequence ID" value="BDG08828.1"/>
    <property type="molecule type" value="Genomic_DNA"/>
</dbReference>
<dbReference type="InterPro" id="IPR036890">
    <property type="entry name" value="HATPase_C_sf"/>
</dbReference>
<dbReference type="InterPro" id="IPR003594">
    <property type="entry name" value="HATPase_dom"/>
</dbReference>
<evidence type="ECO:0000256" key="3">
    <source>
        <dbReference type="ARBA" id="ARBA00022553"/>
    </source>
</evidence>
<dbReference type="InterPro" id="IPR036097">
    <property type="entry name" value="HisK_dim/P_sf"/>
</dbReference>
<dbReference type="PANTHER" id="PTHR43047">
    <property type="entry name" value="TWO-COMPONENT HISTIDINE PROTEIN KINASE"/>
    <property type="match status" value="1"/>
</dbReference>
<evidence type="ECO:0000259" key="7">
    <source>
        <dbReference type="PROSITE" id="PS50109"/>
    </source>
</evidence>
<dbReference type="CDD" id="cd00130">
    <property type="entry name" value="PAS"/>
    <property type="match status" value="1"/>
</dbReference>
<dbReference type="PRINTS" id="PR00344">
    <property type="entry name" value="BCTRLSENSOR"/>
</dbReference>
<dbReference type="Pfam" id="PF00072">
    <property type="entry name" value="Response_reg"/>
    <property type="match status" value="1"/>
</dbReference>
<dbReference type="EC" id="2.7.13.3" evidence="2"/>
<dbReference type="PANTHER" id="PTHR43047:SF72">
    <property type="entry name" value="OSMOSENSING HISTIDINE PROTEIN KINASE SLN1"/>
    <property type="match status" value="1"/>
</dbReference>
<evidence type="ECO:0000256" key="4">
    <source>
        <dbReference type="ARBA" id="ARBA00022679"/>
    </source>
</evidence>